<evidence type="ECO:0000313" key="1">
    <source>
        <dbReference type="EMBL" id="CAI9575008.1"/>
    </source>
</evidence>
<proteinExistence type="predicted"/>
<keyword evidence="2" id="KW-1185">Reference proteome</keyword>
<gene>
    <name evidence="1" type="ORF">SPARVUS_LOCUS8076437</name>
</gene>
<accession>A0ABN9DRT2</accession>
<comment type="caution">
    <text evidence="1">The sequence shown here is derived from an EMBL/GenBank/DDBJ whole genome shotgun (WGS) entry which is preliminary data.</text>
</comment>
<name>A0ABN9DRT2_9NEOB</name>
<organism evidence="1 2">
    <name type="scientific">Staurois parvus</name>
    <dbReference type="NCBI Taxonomy" id="386267"/>
    <lineage>
        <taxon>Eukaryota</taxon>
        <taxon>Metazoa</taxon>
        <taxon>Chordata</taxon>
        <taxon>Craniata</taxon>
        <taxon>Vertebrata</taxon>
        <taxon>Euteleostomi</taxon>
        <taxon>Amphibia</taxon>
        <taxon>Batrachia</taxon>
        <taxon>Anura</taxon>
        <taxon>Neobatrachia</taxon>
        <taxon>Ranoidea</taxon>
        <taxon>Ranidae</taxon>
        <taxon>Staurois</taxon>
    </lineage>
</organism>
<dbReference type="Proteomes" id="UP001162483">
    <property type="component" value="Unassembled WGS sequence"/>
</dbReference>
<evidence type="ECO:0000313" key="2">
    <source>
        <dbReference type="Proteomes" id="UP001162483"/>
    </source>
</evidence>
<sequence length="42" mass="5076">MTPLDRGTGRTKEQRKIRYMSSSHCNKWVQCKRLPRIAEKER</sequence>
<protein>
    <submittedName>
        <fullName evidence="1">Uncharacterized protein</fullName>
    </submittedName>
</protein>
<dbReference type="EMBL" id="CATNWA010014708">
    <property type="protein sequence ID" value="CAI9575008.1"/>
    <property type="molecule type" value="Genomic_DNA"/>
</dbReference>
<reference evidence="1" key="1">
    <citation type="submission" date="2023-05" db="EMBL/GenBank/DDBJ databases">
        <authorList>
            <person name="Stuckert A."/>
        </authorList>
    </citation>
    <scope>NUCLEOTIDE SEQUENCE</scope>
</reference>